<gene>
    <name evidence="8" type="ordered locus">CFF8240_1601</name>
</gene>
<dbReference type="Proteomes" id="UP000000760">
    <property type="component" value="Chromosome"/>
</dbReference>
<dbReference type="Pfam" id="PF04055">
    <property type="entry name" value="Radical_SAM"/>
    <property type="match status" value="1"/>
</dbReference>
<evidence type="ECO:0000259" key="7">
    <source>
        <dbReference type="PROSITE" id="PS51918"/>
    </source>
</evidence>
<dbReference type="KEGG" id="cff:CFF8240_1601"/>
<dbReference type="InterPro" id="IPR034391">
    <property type="entry name" value="AdoMet-like_SPASM_containing"/>
</dbReference>
<accession>A0RRA0</accession>
<evidence type="ECO:0000313" key="8">
    <source>
        <dbReference type="EMBL" id="ABK81973.1"/>
    </source>
</evidence>
<dbReference type="AlphaFoldDB" id="A0RRA0"/>
<dbReference type="PATRIC" id="fig|360106.6.peg.1561"/>
<dbReference type="Pfam" id="PF13186">
    <property type="entry name" value="SPASM"/>
    <property type="match status" value="1"/>
</dbReference>
<keyword evidence="5" id="KW-0408">Iron</keyword>
<evidence type="ECO:0000256" key="2">
    <source>
        <dbReference type="ARBA" id="ARBA00022485"/>
    </source>
</evidence>
<dbReference type="RefSeq" id="WP_011732267.1">
    <property type="nucleotide sequence ID" value="NC_008599.1"/>
</dbReference>
<evidence type="ECO:0000256" key="1">
    <source>
        <dbReference type="ARBA" id="ARBA00001966"/>
    </source>
</evidence>
<evidence type="ECO:0000313" key="9">
    <source>
        <dbReference type="Proteomes" id="UP000000760"/>
    </source>
</evidence>
<dbReference type="GeneID" id="61065417"/>
<dbReference type="InterPro" id="IPR050377">
    <property type="entry name" value="Radical_SAM_PqqE_MftC-like"/>
</dbReference>
<dbReference type="CDD" id="cd01335">
    <property type="entry name" value="Radical_SAM"/>
    <property type="match status" value="1"/>
</dbReference>
<feature type="domain" description="Radical SAM core" evidence="7">
    <location>
        <begin position="45"/>
        <end position="271"/>
    </location>
</feature>
<dbReference type="InterPro" id="IPR023885">
    <property type="entry name" value="4Fe4S-binding_SPASM_dom"/>
</dbReference>
<dbReference type="GO" id="GO:0051536">
    <property type="term" value="F:iron-sulfur cluster binding"/>
    <property type="evidence" value="ECO:0007669"/>
    <property type="project" value="UniProtKB-KW"/>
</dbReference>
<evidence type="ECO:0000256" key="6">
    <source>
        <dbReference type="ARBA" id="ARBA00023014"/>
    </source>
</evidence>
<dbReference type="PANTHER" id="PTHR11228">
    <property type="entry name" value="RADICAL SAM DOMAIN PROTEIN"/>
    <property type="match status" value="1"/>
</dbReference>
<proteinExistence type="predicted"/>
<protein>
    <submittedName>
        <fullName evidence="8">Heme biosynthesis protein, putative</fullName>
    </submittedName>
</protein>
<dbReference type="InterPro" id="IPR058240">
    <property type="entry name" value="rSAM_sf"/>
</dbReference>
<dbReference type="Gene3D" id="3.20.20.70">
    <property type="entry name" value="Aldolase class I"/>
    <property type="match status" value="1"/>
</dbReference>
<dbReference type="InterPro" id="IPR007197">
    <property type="entry name" value="rSAM"/>
</dbReference>
<dbReference type="SUPFAM" id="SSF102114">
    <property type="entry name" value="Radical SAM enzymes"/>
    <property type="match status" value="1"/>
</dbReference>
<evidence type="ECO:0000256" key="5">
    <source>
        <dbReference type="ARBA" id="ARBA00023004"/>
    </source>
</evidence>
<dbReference type="SFLD" id="SFLDG01067">
    <property type="entry name" value="SPASM/twitch_domain_containing"/>
    <property type="match status" value="1"/>
</dbReference>
<evidence type="ECO:0000256" key="4">
    <source>
        <dbReference type="ARBA" id="ARBA00022723"/>
    </source>
</evidence>
<name>A0RRA0_CAMFF</name>
<reference evidence="9" key="1">
    <citation type="submission" date="2006-11" db="EMBL/GenBank/DDBJ databases">
        <title>Sequence of Campylobacter fetus subsp. fetus 82-40.</title>
        <authorList>
            <person name="Fouts D.E."/>
            <person name="Nelson K.E."/>
        </authorList>
    </citation>
    <scope>NUCLEOTIDE SEQUENCE [LARGE SCALE GENOMIC DNA]</scope>
    <source>
        <strain evidence="9">82-40</strain>
    </source>
</reference>
<dbReference type="EMBL" id="CP000487">
    <property type="protein sequence ID" value="ABK81973.1"/>
    <property type="molecule type" value="Genomic_DNA"/>
</dbReference>
<keyword evidence="6" id="KW-0411">Iron-sulfur</keyword>
<dbReference type="SFLD" id="SFLDS00029">
    <property type="entry name" value="Radical_SAM"/>
    <property type="match status" value="1"/>
</dbReference>
<keyword evidence="3" id="KW-0949">S-adenosyl-L-methionine</keyword>
<sequence length="354" mass="41438">MLKFKVPLADQVQYDTMLQNGFKTYPKRYENYKKYLKNKRSIKPDFMPIKADIENVSRCNFRCSHCMASTYTSYKGRANDLDFGEYKKFINEQYGLIEIKIQGVGEPFLDKYFTDMVKYASDRYIWVRTTSNGSLLHKNDNYKRIIDANVGELQISIDGANAEIFEAIRIGGKFDRVTKNCILLNEYANEATSNLKTRMWSVLQNRNFHQSKDLIRLAKDLGFKRITLSIELRGWEGYDELNKFASAQKVNKVTQEWLNELDLYANKIGIELTFWYATARFNKTNPCFWPFERFLLSSDKFIVPCCTICDPSVYKYGHIDNFNEIWFNGGGLMEFRKMHLDGNIPDICKNCYGD</sequence>
<dbReference type="InterPro" id="IPR013785">
    <property type="entry name" value="Aldolase_TIM"/>
</dbReference>
<dbReference type="SFLD" id="SFLDG01387">
    <property type="entry name" value="BtrN-like_SPASM_domain_contain"/>
    <property type="match status" value="1"/>
</dbReference>
<dbReference type="CDD" id="cd21109">
    <property type="entry name" value="SPASM"/>
    <property type="match status" value="1"/>
</dbReference>
<dbReference type="PROSITE" id="PS51918">
    <property type="entry name" value="RADICAL_SAM"/>
    <property type="match status" value="1"/>
</dbReference>
<dbReference type="eggNOG" id="COG0535">
    <property type="taxonomic scope" value="Bacteria"/>
</dbReference>
<comment type="cofactor">
    <cofactor evidence="1">
        <name>[4Fe-4S] cluster</name>
        <dbReference type="ChEBI" id="CHEBI:49883"/>
    </cofactor>
</comment>
<keyword evidence="4" id="KW-0479">Metal-binding</keyword>
<dbReference type="PANTHER" id="PTHR11228:SF7">
    <property type="entry name" value="PQQA PEPTIDE CYCLASE"/>
    <property type="match status" value="1"/>
</dbReference>
<dbReference type="HOGENOM" id="CLU_009273_1_2_7"/>
<dbReference type="GO" id="GO:0046872">
    <property type="term" value="F:metal ion binding"/>
    <property type="evidence" value="ECO:0007669"/>
    <property type="project" value="UniProtKB-KW"/>
</dbReference>
<dbReference type="GO" id="GO:0003824">
    <property type="term" value="F:catalytic activity"/>
    <property type="evidence" value="ECO:0007669"/>
    <property type="project" value="InterPro"/>
</dbReference>
<organism evidence="8 9">
    <name type="scientific">Campylobacter fetus subsp. fetus (strain 82-40)</name>
    <dbReference type="NCBI Taxonomy" id="360106"/>
    <lineage>
        <taxon>Bacteria</taxon>
        <taxon>Pseudomonadati</taxon>
        <taxon>Campylobacterota</taxon>
        <taxon>Epsilonproteobacteria</taxon>
        <taxon>Campylobacterales</taxon>
        <taxon>Campylobacteraceae</taxon>
        <taxon>Campylobacter</taxon>
    </lineage>
</organism>
<evidence type="ECO:0000256" key="3">
    <source>
        <dbReference type="ARBA" id="ARBA00022691"/>
    </source>
</evidence>
<keyword evidence="2" id="KW-0004">4Fe-4S</keyword>